<name>A0A2N0VI70_9BACT</name>
<dbReference type="InterPro" id="IPR044060">
    <property type="entry name" value="Bacterial_rp_domain"/>
</dbReference>
<evidence type="ECO:0000259" key="1">
    <source>
        <dbReference type="PROSITE" id="PS50853"/>
    </source>
</evidence>
<proteinExistence type="predicted"/>
<evidence type="ECO:0000313" key="3">
    <source>
        <dbReference type="Proteomes" id="UP000233398"/>
    </source>
</evidence>
<reference evidence="2 3" key="1">
    <citation type="submission" date="2017-11" db="EMBL/GenBank/DDBJ databases">
        <title>Rhodohalobacter 15182 sp. nov., isolated from a salt lake.</title>
        <authorList>
            <person name="Han S."/>
        </authorList>
    </citation>
    <scope>NUCLEOTIDE SEQUENCE [LARGE SCALE GENOMIC DNA]</scope>
    <source>
        <strain evidence="2 3">15182</strain>
    </source>
</reference>
<dbReference type="EMBL" id="PISP01000002">
    <property type="protein sequence ID" value="PKD43896.1"/>
    <property type="molecule type" value="Genomic_DNA"/>
</dbReference>
<dbReference type="Pfam" id="PF18998">
    <property type="entry name" value="Flg_new_2"/>
    <property type="match status" value="2"/>
</dbReference>
<keyword evidence="3" id="KW-1185">Reference proteome</keyword>
<sequence>MFERWQGDHSGTSNPASVAMSSDKAVTALFVKRDYPLTINVDGGGSVQEQVVQTRSTEYEHGTVVELTAVADEGWSFSHWEGDTEESENPVTIEVDGEKTVTAVFERKDYALTVTVEGEGAVAEEVIQAKTTDYPYETVVELTANSSDGWVFSHWEGDLTGKENPSQIEIDNAKEVTAVFEKSFYLHDNGVTIMCPKAEIGDSSTIFGITYTKRARDQITPENAATTCTSGITDMSDMFVGATNFNQDISSWDVTSVTSMSAMFLNASSFNQDISIWDVSSVTNMQFMFSDARFFNQDIGKWDVSAVTEMAAMFQNAEKFNQDIGSWNVSSVTNMSFMFNGASSFNHYIGDWKVSSVTNMRNMFSRAGSFNQDISSWDVTLVSDMNNMFFAALNFNQDINSWDVSSVTDMSGMFYSANSFDQNISSWDVSSVIDMQDMFRNAQNFNQDIGSWDVSNVTNMQWMFYLANSFNKDIGGWDVSSVRNMGGMFHSAISFDQNISNWKVSSVTNMRDMFHSAQNFNQYIGDWDVSSVTDMIAMFYKASVFNQNISNWCVLNIQSEPNLFSSLSPLLEENKPNWGTCPGTPAKIVLLSPDDSAEGVSLIPELAWEADEDATLYQLQVYEGTDTIIVDISTDATSFSISEPLKENMTYYWKVRGINEDQDITGEWSPIWSLTTE</sequence>
<dbReference type="AlphaFoldDB" id="A0A2N0VI70"/>
<evidence type="ECO:0000313" key="2">
    <source>
        <dbReference type="EMBL" id="PKD43896.1"/>
    </source>
</evidence>
<dbReference type="InterPro" id="IPR003961">
    <property type="entry name" value="FN3_dom"/>
</dbReference>
<organism evidence="2 3">
    <name type="scientific">Rhodohalobacter barkolensis</name>
    <dbReference type="NCBI Taxonomy" id="2053187"/>
    <lineage>
        <taxon>Bacteria</taxon>
        <taxon>Pseudomonadati</taxon>
        <taxon>Balneolota</taxon>
        <taxon>Balneolia</taxon>
        <taxon>Balneolales</taxon>
        <taxon>Balneolaceae</taxon>
        <taxon>Rhodohalobacter</taxon>
    </lineage>
</organism>
<dbReference type="InterPro" id="IPR013783">
    <property type="entry name" value="Ig-like_fold"/>
</dbReference>
<dbReference type="OrthoDB" id="1525027at2"/>
<dbReference type="Proteomes" id="UP000233398">
    <property type="component" value="Unassembled WGS sequence"/>
</dbReference>
<dbReference type="PROSITE" id="PS50853">
    <property type="entry name" value="FN3"/>
    <property type="match status" value="1"/>
</dbReference>
<dbReference type="InterPro" id="IPR005046">
    <property type="entry name" value="DUF285"/>
</dbReference>
<dbReference type="SUPFAM" id="SSF49265">
    <property type="entry name" value="Fibronectin type III"/>
    <property type="match status" value="1"/>
</dbReference>
<accession>A0A2N0VI70</accession>
<gene>
    <name evidence="2" type="ORF">CWD77_09090</name>
</gene>
<dbReference type="InterPro" id="IPR011889">
    <property type="entry name" value="Liste_lipo_26"/>
</dbReference>
<protein>
    <recommendedName>
        <fullName evidence="1">Fibronectin type-III domain-containing protein</fullName>
    </recommendedName>
</protein>
<comment type="caution">
    <text evidence="2">The sequence shown here is derived from an EMBL/GenBank/DDBJ whole genome shotgun (WGS) entry which is preliminary data.</text>
</comment>
<feature type="domain" description="Fibronectin type-III" evidence="1">
    <location>
        <begin position="581"/>
        <end position="677"/>
    </location>
</feature>
<dbReference type="Pfam" id="PF03382">
    <property type="entry name" value="DUF285"/>
    <property type="match status" value="2"/>
</dbReference>
<dbReference type="NCBIfam" id="TIGR02167">
    <property type="entry name" value="Liste_lipo_26"/>
    <property type="match status" value="7"/>
</dbReference>
<dbReference type="Gene3D" id="2.60.40.10">
    <property type="entry name" value="Immunoglobulins"/>
    <property type="match status" value="1"/>
</dbReference>
<dbReference type="InterPro" id="IPR036116">
    <property type="entry name" value="FN3_sf"/>
</dbReference>